<comment type="similarity">
    <text evidence="2">Belongs to the PPR family. P subfamily.</text>
</comment>
<dbReference type="SUPFAM" id="SSF81901">
    <property type="entry name" value="HCP-like"/>
    <property type="match status" value="1"/>
</dbReference>
<dbReference type="Pfam" id="PF01535">
    <property type="entry name" value="PPR"/>
    <property type="match status" value="2"/>
</dbReference>
<evidence type="ECO:0000256" key="6">
    <source>
        <dbReference type="PROSITE-ProRule" id="PRU00708"/>
    </source>
</evidence>
<evidence type="ECO:0000313" key="8">
    <source>
        <dbReference type="EMBL" id="PIN21503.1"/>
    </source>
</evidence>
<feature type="region of interest" description="Disordered" evidence="7">
    <location>
        <begin position="139"/>
        <end position="158"/>
    </location>
</feature>
<dbReference type="Gene3D" id="1.25.40.10">
    <property type="entry name" value="Tetratricopeptide repeat domain"/>
    <property type="match status" value="3"/>
</dbReference>
<gene>
    <name evidence="8" type="ORF">CDL12_05807</name>
</gene>
<dbReference type="GO" id="GO:0005739">
    <property type="term" value="C:mitochondrion"/>
    <property type="evidence" value="ECO:0007669"/>
    <property type="project" value="UniProtKB-SubCell"/>
</dbReference>
<evidence type="ECO:0000256" key="7">
    <source>
        <dbReference type="SAM" id="MobiDB-lite"/>
    </source>
</evidence>
<dbReference type="AlphaFoldDB" id="A0A2G9HVL1"/>
<evidence type="ECO:0000256" key="4">
    <source>
        <dbReference type="ARBA" id="ARBA00022946"/>
    </source>
</evidence>
<keyword evidence="3" id="KW-0677">Repeat</keyword>
<accession>A0A2G9HVL1</accession>
<feature type="repeat" description="PPR" evidence="6">
    <location>
        <begin position="327"/>
        <end position="361"/>
    </location>
</feature>
<dbReference type="Pfam" id="PF13812">
    <property type="entry name" value="PPR_3"/>
    <property type="match status" value="1"/>
</dbReference>
<dbReference type="FunFam" id="1.25.40.10:FF:000394">
    <property type="entry name" value="Pentatricopeptide repeat-containing protein, mitochondrial"/>
    <property type="match status" value="1"/>
</dbReference>
<dbReference type="InterPro" id="IPR002885">
    <property type="entry name" value="PPR_rpt"/>
</dbReference>
<dbReference type="PANTHER" id="PTHR45717">
    <property type="entry name" value="OS12G0527900 PROTEIN"/>
    <property type="match status" value="1"/>
</dbReference>
<keyword evidence="9" id="KW-1185">Reference proteome</keyword>
<evidence type="ECO:0000256" key="2">
    <source>
        <dbReference type="ARBA" id="ARBA00007626"/>
    </source>
</evidence>
<dbReference type="Proteomes" id="UP000231279">
    <property type="component" value="Unassembled WGS sequence"/>
</dbReference>
<comment type="subcellular location">
    <subcellularLocation>
        <location evidence="1">Mitochondrion</location>
    </subcellularLocation>
</comment>
<reference evidence="9" key="1">
    <citation type="journal article" date="2018" name="Gigascience">
        <title>Genome assembly of the Pink Ipe (Handroanthus impetiginosus, Bignoniaceae), a highly valued, ecologically keystone Neotropical timber forest tree.</title>
        <authorList>
            <person name="Silva-Junior O.B."/>
            <person name="Grattapaglia D."/>
            <person name="Novaes E."/>
            <person name="Collevatti R.G."/>
        </authorList>
    </citation>
    <scope>NUCLEOTIDE SEQUENCE [LARGE SCALE GENOMIC DNA]</scope>
    <source>
        <strain evidence="9">cv. UFG-1</strain>
    </source>
</reference>
<protein>
    <recommendedName>
        <fullName evidence="10">Pentacotripeptide-repeat region of PRORP domain-containing protein</fullName>
    </recommendedName>
</protein>
<sequence length="626" mass="70103">MWAFRRASIRLRNRGLSSATARICCGKSEIERFCLDYNSGFNDPQEKLFDGLLSSTRFYNTSSSSLKLHREVRTFSSSLGAKSSGGEDDDLEDGFSELETPPSAPQEANDGDEIGDDLISKSDLSEDDSVADNINDELEVFGSESDAGEKKSTKSGGTSAMTEAILAAPALSVSTVMDKWVQEGNEVTEEAVILTILQLRKRRLFIKALQLSEWAESTKQLEFVNESNYASRLDLIAKVRGVHRAEEYLKQIPESLKGELVYRTLLANFVSVTNVKKSEELFNKMKDLKFPITCFSCNQLLLLYKRIDKKKIADVLLLMEKESIKPSLFTYQILIEVKGQSNDITGMEKVVETMKAEGLKPNTHIQASLARNYATAGLKDKAEAVLKELEGDGIVKNRWVFQLVLPIYASLGREDEVARIWKVCESEPRSNECIAAIEAWGQLKRIEKAEAAFNKMLKKITNPSSKHFCSLLKVYANHNMLAKGKDLVKRMAESGCNVEPLTLDAIVKLYVGAGEVEKADSILEKAVKQKRARPLFRSYLALMDKYAHRGDIHNAEKIFLMMRRAGYKSRLQQYQSLLQAYINAKAPAYGFSDRLKADNLFPNKVLASQLARVDAFRKSAASELLD</sequence>
<evidence type="ECO:0000256" key="5">
    <source>
        <dbReference type="ARBA" id="ARBA00023128"/>
    </source>
</evidence>
<feature type="compositionally biased region" description="Acidic residues" evidence="7">
    <location>
        <begin position="86"/>
        <end position="96"/>
    </location>
</feature>
<comment type="caution">
    <text evidence="8">The sequence shown here is derived from an EMBL/GenBank/DDBJ whole genome shotgun (WGS) entry which is preliminary data.</text>
</comment>
<organism evidence="8 9">
    <name type="scientific">Handroanthus impetiginosus</name>
    <dbReference type="NCBI Taxonomy" id="429701"/>
    <lineage>
        <taxon>Eukaryota</taxon>
        <taxon>Viridiplantae</taxon>
        <taxon>Streptophyta</taxon>
        <taxon>Embryophyta</taxon>
        <taxon>Tracheophyta</taxon>
        <taxon>Spermatophyta</taxon>
        <taxon>Magnoliopsida</taxon>
        <taxon>eudicotyledons</taxon>
        <taxon>Gunneridae</taxon>
        <taxon>Pentapetalae</taxon>
        <taxon>asterids</taxon>
        <taxon>lamiids</taxon>
        <taxon>Lamiales</taxon>
        <taxon>Bignoniaceae</taxon>
        <taxon>Crescentiina</taxon>
        <taxon>Tabebuia alliance</taxon>
        <taxon>Handroanthus</taxon>
    </lineage>
</organism>
<evidence type="ECO:0008006" key="10">
    <source>
        <dbReference type="Google" id="ProtNLM"/>
    </source>
</evidence>
<evidence type="ECO:0000256" key="3">
    <source>
        <dbReference type="ARBA" id="ARBA00022737"/>
    </source>
</evidence>
<dbReference type="EMBL" id="NKXS01000936">
    <property type="protein sequence ID" value="PIN21503.1"/>
    <property type="molecule type" value="Genomic_DNA"/>
</dbReference>
<evidence type="ECO:0000256" key="1">
    <source>
        <dbReference type="ARBA" id="ARBA00004173"/>
    </source>
</evidence>
<dbReference type="PROSITE" id="PS51375">
    <property type="entry name" value="PPR"/>
    <property type="match status" value="1"/>
</dbReference>
<name>A0A2G9HVL1_9LAMI</name>
<evidence type="ECO:0000313" key="9">
    <source>
        <dbReference type="Proteomes" id="UP000231279"/>
    </source>
</evidence>
<proteinExistence type="inferred from homology"/>
<dbReference type="STRING" id="429701.A0A2G9HVL1"/>
<feature type="region of interest" description="Disordered" evidence="7">
    <location>
        <begin position="77"/>
        <end position="120"/>
    </location>
</feature>
<dbReference type="GO" id="GO:0003729">
    <property type="term" value="F:mRNA binding"/>
    <property type="evidence" value="ECO:0007669"/>
    <property type="project" value="UniProtKB-ARBA"/>
</dbReference>
<keyword evidence="4" id="KW-0809">Transit peptide</keyword>
<keyword evidence="5" id="KW-0496">Mitochondrion</keyword>
<dbReference type="InterPro" id="IPR011990">
    <property type="entry name" value="TPR-like_helical_dom_sf"/>
</dbReference>
<dbReference type="PANTHER" id="PTHR45717:SF15">
    <property type="entry name" value="AGL218WP"/>
    <property type="match status" value="1"/>
</dbReference>
<dbReference type="OrthoDB" id="739241at2759"/>